<evidence type="ECO:0000313" key="8">
    <source>
        <dbReference type="EMBL" id="EIE26880.1"/>
    </source>
</evidence>
<dbReference type="SMART" id="SM00368">
    <property type="entry name" value="LRR_RI"/>
    <property type="match status" value="2"/>
</dbReference>
<keyword evidence="9" id="KW-1185">Reference proteome</keyword>
<evidence type="ECO:0000256" key="4">
    <source>
        <dbReference type="ARBA" id="ARBA00022729"/>
    </source>
</evidence>
<keyword evidence="3" id="KW-0812">Transmembrane</keyword>
<dbReference type="EMBL" id="AGSI01000002">
    <property type="protein sequence ID" value="EIE26880.1"/>
    <property type="molecule type" value="Genomic_DNA"/>
</dbReference>
<protein>
    <submittedName>
        <fullName evidence="8">RNI-like protein</fullName>
    </submittedName>
</protein>
<dbReference type="RefSeq" id="XP_005651424.1">
    <property type="nucleotide sequence ID" value="XM_005651367.1"/>
</dbReference>
<gene>
    <name evidence="8" type="ORF">COCSUDRAFT_59386</name>
</gene>
<evidence type="ECO:0000256" key="7">
    <source>
        <dbReference type="ARBA" id="ARBA00023180"/>
    </source>
</evidence>
<dbReference type="Proteomes" id="UP000007264">
    <property type="component" value="Unassembled WGS sequence"/>
</dbReference>
<dbReference type="GO" id="GO:0005930">
    <property type="term" value="C:axoneme"/>
    <property type="evidence" value="ECO:0007669"/>
    <property type="project" value="UniProtKB-SubCell"/>
</dbReference>
<evidence type="ECO:0000256" key="1">
    <source>
        <dbReference type="ARBA" id="ARBA00004430"/>
    </source>
</evidence>
<evidence type="ECO:0000313" key="9">
    <source>
        <dbReference type="Proteomes" id="UP000007264"/>
    </source>
</evidence>
<comment type="subcellular location">
    <subcellularLocation>
        <location evidence="1">Cytoplasm</location>
        <location evidence="1">Cytoskeleton</location>
        <location evidence="1">Cilium axoneme</location>
    </subcellularLocation>
    <subcellularLocation>
        <location evidence="2">Membrane</location>
        <topology evidence="2">Single-pass type I membrane protein</topology>
    </subcellularLocation>
</comment>
<keyword evidence="4" id="KW-0732">Signal</keyword>
<dbReference type="PANTHER" id="PTHR48063">
    <property type="entry name" value="LRR RECEPTOR-LIKE KINASE"/>
    <property type="match status" value="1"/>
</dbReference>
<evidence type="ECO:0000256" key="3">
    <source>
        <dbReference type="ARBA" id="ARBA00022692"/>
    </source>
</evidence>
<evidence type="ECO:0000256" key="6">
    <source>
        <dbReference type="ARBA" id="ARBA00023136"/>
    </source>
</evidence>
<name>I0Z8B1_COCSC</name>
<keyword evidence="6" id="KW-0472">Membrane</keyword>
<evidence type="ECO:0000256" key="2">
    <source>
        <dbReference type="ARBA" id="ARBA00004479"/>
    </source>
</evidence>
<dbReference type="SUPFAM" id="SSF52047">
    <property type="entry name" value="RNI-like"/>
    <property type="match status" value="2"/>
</dbReference>
<dbReference type="STRING" id="574566.I0Z8B1"/>
<sequence>MAAGVRGESACWDAFPADLLAEVLRKFPESDALSLGSVCQTCRSSKKLREALLELRRGTTLRKLDLSGCDLTMPAGTLLDLLWNLTQLEHLAIAQQLPKYDACFQVDDELCEALGRMRGLTHLDLRQPSPITGRGLDRLAGLERLRTLRLGPCAGLLDSSFQSIACHTQLTELDICFGEKGRTCTSLPAEVLAQLATLPNLVSLQLAGFDTSRTEDLPSLHCLSTLTHLGLSQVTNSRSPGGVATFLRCMPIQSLIRLELNQCNIGIDVFPLISQATTLRALSVTQCSPVYGLDLHHMSGLSRLESLTLDHSHPLSSNWSFLQHLTRLTQFSCAAHKDALPMSSDHNIAGLLENAIARKDLQRLDLRGHLLGKELGDIAALTALTELDISAAGCDVASHPSIACVFNLGLAQLAGLSRLQRLNLACTAVDEEGLRGICSGLRELLHLDLSGSAVEDADLAHLTKLPRLQSLRINNQPALDDISDAGLAEVSRVSALRCLEVKGNQCITAAGLKHLSALTGLSDLDVSDCSAINPKRALNSLQGCTALRMLCLGSAYSVCHAEPCRDPPRVSKASIAAFRARMPFLHTLTLAPHHIVPDVPCKKVMASAVQNLEDWMLWLMLIWLSISGSTQELVKALRTTI</sequence>
<dbReference type="Gene3D" id="3.80.10.10">
    <property type="entry name" value="Ribonuclease Inhibitor"/>
    <property type="match status" value="4"/>
</dbReference>
<accession>I0Z8B1</accession>
<dbReference type="eggNOG" id="KOG1947">
    <property type="taxonomic scope" value="Eukaryota"/>
</dbReference>
<reference evidence="8 9" key="1">
    <citation type="journal article" date="2012" name="Genome Biol.">
        <title>The genome of the polar eukaryotic microalga coccomyxa subellipsoidea reveals traits of cold adaptation.</title>
        <authorList>
            <person name="Blanc G."/>
            <person name="Agarkova I."/>
            <person name="Grimwood J."/>
            <person name="Kuo A."/>
            <person name="Brueggeman A."/>
            <person name="Dunigan D."/>
            <person name="Gurnon J."/>
            <person name="Ladunga I."/>
            <person name="Lindquist E."/>
            <person name="Lucas S."/>
            <person name="Pangilinan J."/>
            <person name="Proschold T."/>
            <person name="Salamov A."/>
            <person name="Schmutz J."/>
            <person name="Weeks D."/>
            <person name="Yamada T."/>
            <person name="Claverie J.M."/>
            <person name="Grigoriev I."/>
            <person name="Van Etten J."/>
            <person name="Lomsadze A."/>
            <person name="Borodovsky M."/>
        </authorList>
    </citation>
    <scope>NUCLEOTIDE SEQUENCE [LARGE SCALE GENOMIC DNA]</scope>
    <source>
        <strain evidence="8 9">C-169</strain>
    </source>
</reference>
<dbReference type="OrthoDB" id="423607at2759"/>
<evidence type="ECO:0000256" key="5">
    <source>
        <dbReference type="ARBA" id="ARBA00022989"/>
    </source>
</evidence>
<proteinExistence type="predicted"/>
<dbReference type="KEGG" id="csl:COCSUDRAFT_59386"/>
<dbReference type="GeneID" id="17044889"/>
<dbReference type="GO" id="GO:0016020">
    <property type="term" value="C:membrane"/>
    <property type="evidence" value="ECO:0007669"/>
    <property type="project" value="UniProtKB-SubCell"/>
</dbReference>
<dbReference type="AlphaFoldDB" id="I0Z8B1"/>
<comment type="caution">
    <text evidence="8">The sequence shown here is derived from an EMBL/GenBank/DDBJ whole genome shotgun (WGS) entry which is preliminary data.</text>
</comment>
<dbReference type="InterPro" id="IPR046956">
    <property type="entry name" value="RLP23-like"/>
</dbReference>
<keyword evidence="5" id="KW-1133">Transmembrane helix</keyword>
<keyword evidence="7" id="KW-0325">Glycoprotein</keyword>
<organism evidence="8 9">
    <name type="scientific">Coccomyxa subellipsoidea (strain C-169)</name>
    <name type="common">Green microalga</name>
    <dbReference type="NCBI Taxonomy" id="574566"/>
    <lineage>
        <taxon>Eukaryota</taxon>
        <taxon>Viridiplantae</taxon>
        <taxon>Chlorophyta</taxon>
        <taxon>core chlorophytes</taxon>
        <taxon>Trebouxiophyceae</taxon>
        <taxon>Trebouxiophyceae incertae sedis</taxon>
        <taxon>Coccomyxaceae</taxon>
        <taxon>Coccomyxa</taxon>
        <taxon>Coccomyxa subellipsoidea</taxon>
    </lineage>
</organism>
<dbReference type="InterPro" id="IPR032675">
    <property type="entry name" value="LRR_dom_sf"/>
</dbReference>